<dbReference type="GO" id="GO:0005634">
    <property type="term" value="C:nucleus"/>
    <property type="evidence" value="ECO:0007669"/>
    <property type="project" value="UniProtKB-SubCell"/>
</dbReference>
<keyword evidence="5" id="KW-0813">Transport</keyword>
<dbReference type="Ensembl" id="ENSPMRT00000026165.1">
    <property type="protein sequence ID" value="ENSPMRP00000024659.1"/>
    <property type="gene ID" value="ENSPMRG00000015927.1"/>
</dbReference>
<feature type="region of interest" description="Disordered" evidence="11">
    <location>
        <begin position="33"/>
        <end position="117"/>
    </location>
</feature>
<reference evidence="13" key="2">
    <citation type="submission" date="2025-08" db="UniProtKB">
        <authorList>
            <consortium name="Ensembl"/>
        </authorList>
    </citation>
    <scope>IDENTIFICATION</scope>
</reference>
<dbReference type="Pfam" id="PF10258">
    <property type="entry name" value="PHAX_RNA-bd"/>
    <property type="match status" value="1"/>
</dbReference>
<reference evidence="13 14" key="1">
    <citation type="journal article" date="2019" name="Proc. Natl. Acad. Sci. U.S.A.">
        <title>Regulatory changes in pterin and carotenoid genes underlie balanced color polymorphisms in the wall lizard.</title>
        <authorList>
            <person name="Andrade P."/>
            <person name="Pinho C."/>
            <person name="Perez I de Lanuza G."/>
            <person name="Afonso S."/>
            <person name="Brejcha J."/>
            <person name="Rubin C.J."/>
            <person name="Wallerman O."/>
            <person name="Pereira P."/>
            <person name="Sabatino S.J."/>
            <person name="Bellati A."/>
            <person name="Pellitteri-Rosa D."/>
            <person name="Bosakova Z."/>
            <person name="Bunikis I."/>
            <person name="Carretero M.A."/>
            <person name="Feiner N."/>
            <person name="Marsik P."/>
            <person name="Pauperio F."/>
            <person name="Salvi D."/>
            <person name="Soler L."/>
            <person name="While G.M."/>
            <person name="Uller T."/>
            <person name="Font E."/>
            <person name="Andersson L."/>
            <person name="Carneiro M."/>
        </authorList>
    </citation>
    <scope>NUCLEOTIDE SEQUENCE</scope>
</reference>
<evidence type="ECO:0000313" key="14">
    <source>
        <dbReference type="Proteomes" id="UP000472272"/>
    </source>
</evidence>
<sequence length="413" mass="46447">MPLGRLVRRSPPLPAQSIVGAVVLARLRPGLFPRAPPALAEEPGKMALEARGMEEDGEISDSDCEMSASARSPSQKQHDINSARSFPTGIPPCAPSVPYRTTKSLDSSDESFSDSDEDSCLWKRKRQKCSNLPPPKPEPFNFGPIPQKQITAGGKKINNIWGAVLQEQNQDAVASELGILGMEGSIDRSRASETYNYLLAKKLMKESEPEVAETLDKELDEYMQDDKKTLPKEEEEEEIGQGLLKRKRPVKDRLGERQEMNYKGRYEITEDDPEEKVADEIAYRLCEPKKDLIVRVVKIIGKKKSIELLMETAEVEQNGGLFIVEIFYIENQKEYENKKAAKKRRIQVLGKKMKKAIKGLNLQEYDDASRETFASDTNEALASLDDLQEGHGEMKLDPEDAIEIDHTHDVDLF</sequence>
<name>A0A670JME2_PODMU</name>
<proteinExistence type="inferred from homology"/>
<dbReference type="InterPro" id="IPR019385">
    <property type="entry name" value="PHAX_RNA-binding_domain"/>
</dbReference>
<dbReference type="GO" id="GO:0003723">
    <property type="term" value="F:RNA binding"/>
    <property type="evidence" value="ECO:0007669"/>
    <property type="project" value="UniProtKB-KW"/>
</dbReference>
<dbReference type="InterPro" id="IPR038092">
    <property type="entry name" value="PHAX_RNA-binding_sf"/>
</dbReference>
<evidence type="ECO:0000256" key="6">
    <source>
        <dbReference type="ARBA" id="ARBA00022490"/>
    </source>
</evidence>
<keyword evidence="8" id="KW-0653">Protein transport</keyword>
<keyword evidence="9" id="KW-0539">Nucleus</keyword>
<keyword evidence="6" id="KW-0963">Cytoplasm</keyword>
<dbReference type="PANTHER" id="PTHR13135">
    <property type="entry name" value="CYTOSOLIC RESINIFERATOXIN BINDING PROTEIN RBP-26"/>
    <property type="match status" value="1"/>
</dbReference>
<dbReference type="GO" id="GO:0006408">
    <property type="term" value="P:snRNA export from nucleus"/>
    <property type="evidence" value="ECO:0007669"/>
    <property type="project" value="InterPro"/>
</dbReference>
<organism evidence="13 14">
    <name type="scientific">Podarcis muralis</name>
    <name type="common">Wall lizard</name>
    <name type="synonym">Lacerta muralis</name>
    <dbReference type="NCBI Taxonomy" id="64176"/>
    <lineage>
        <taxon>Eukaryota</taxon>
        <taxon>Metazoa</taxon>
        <taxon>Chordata</taxon>
        <taxon>Craniata</taxon>
        <taxon>Vertebrata</taxon>
        <taxon>Euteleostomi</taxon>
        <taxon>Lepidosauria</taxon>
        <taxon>Squamata</taxon>
        <taxon>Bifurcata</taxon>
        <taxon>Unidentata</taxon>
        <taxon>Episquamata</taxon>
        <taxon>Laterata</taxon>
        <taxon>Lacertibaenia</taxon>
        <taxon>Lacertidae</taxon>
        <taxon>Podarcis</taxon>
    </lineage>
</organism>
<evidence type="ECO:0000256" key="10">
    <source>
        <dbReference type="ARBA" id="ARBA00030834"/>
    </source>
</evidence>
<evidence type="ECO:0000256" key="4">
    <source>
        <dbReference type="ARBA" id="ARBA00016856"/>
    </source>
</evidence>
<protein>
    <recommendedName>
        <fullName evidence="4">Phosphorylated adapter RNA export protein</fullName>
    </recommendedName>
    <alternativeName>
        <fullName evidence="10">RNA U small nuclear RNA export adapter protein</fullName>
    </alternativeName>
</protein>
<comment type="similarity">
    <text evidence="3">Belongs to the PHAX family.</text>
</comment>
<evidence type="ECO:0000256" key="11">
    <source>
        <dbReference type="SAM" id="MobiDB-lite"/>
    </source>
</evidence>
<dbReference type="GO" id="GO:0005737">
    <property type="term" value="C:cytoplasm"/>
    <property type="evidence" value="ECO:0007669"/>
    <property type="project" value="UniProtKB-SubCell"/>
</dbReference>
<dbReference type="GO" id="GO:0015031">
    <property type="term" value="P:protein transport"/>
    <property type="evidence" value="ECO:0007669"/>
    <property type="project" value="UniProtKB-KW"/>
</dbReference>
<accession>A0A670JME2</accession>
<keyword evidence="7" id="KW-0694">RNA-binding</keyword>
<evidence type="ECO:0000256" key="2">
    <source>
        <dbReference type="ARBA" id="ARBA00004496"/>
    </source>
</evidence>
<feature type="compositionally biased region" description="Acidic residues" evidence="11">
    <location>
        <begin position="55"/>
        <end position="64"/>
    </location>
</feature>
<dbReference type="AlphaFoldDB" id="A0A670JME2"/>
<dbReference type="Proteomes" id="UP000472272">
    <property type="component" value="Chromosome 11"/>
</dbReference>
<dbReference type="Gene3D" id="1.10.10.1440">
    <property type="entry name" value="PHAX RNA-binding domain"/>
    <property type="match status" value="1"/>
</dbReference>
<evidence type="ECO:0000256" key="5">
    <source>
        <dbReference type="ARBA" id="ARBA00022448"/>
    </source>
</evidence>
<evidence type="ECO:0000313" key="13">
    <source>
        <dbReference type="Ensembl" id="ENSPMRP00000024659.1"/>
    </source>
</evidence>
<comment type="subcellular location">
    <subcellularLocation>
        <location evidence="2">Cytoplasm</location>
    </subcellularLocation>
    <subcellularLocation>
        <location evidence="1">Nucleus</location>
    </subcellularLocation>
</comment>
<evidence type="ECO:0000259" key="12">
    <source>
        <dbReference type="Pfam" id="PF10258"/>
    </source>
</evidence>
<feature type="compositionally biased region" description="Acidic residues" evidence="11">
    <location>
        <begin position="107"/>
        <end position="117"/>
    </location>
</feature>
<feature type="domain" description="Phosphorylated adapter RNA export protein RNA-binding" evidence="12">
    <location>
        <begin position="277"/>
        <end position="323"/>
    </location>
</feature>
<evidence type="ECO:0000256" key="9">
    <source>
        <dbReference type="ARBA" id="ARBA00023242"/>
    </source>
</evidence>
<dbReference type="InterPro" id="IPR039047">
    <property type="entry name" value="PHAX"/>
</dbReference>
<dbReference type="GeneTree" id="ENSGT00390000011084"/>
<dbReference type="PANTHER" id="PTHR13135:SF0">
    <property type="entry name" value="PHOSPHORYLATED ADAPTER RNA EXPORT PROTEIN"/>
    <property type="match status" value="1"/>
</dbReference>
<reference evidence="13" key="3">
    <citation type="submission" date="2025-09" db="UniProtKB">
        <authorList>
            <consortium name="Ensembl"/>
        </authorList>
    </citation>
    <scope>IDENTIFICATION</scope>
</reference>
<evidence type="ECO:0000256" key="7">
    <source>
        <dbReference type="ARBA" id="ARBA00022884"/>
    </source>
</evidence>
<keyword evidence="14" id="KW-1185">Reference proteome</keyword>
<evidence type="ECO:0000256" key="3">
    <source>
        <dbReference type="ARBA" id="ARBA00006094"/>
    </source>
</evidence>
<evidence type="ECO:0000256" key="1">
    <source>
        <dbReference type="ARBA" id="ARBA00004123"/>
    </source>
</evidence>
<evidence type="ECO:0000256" key="8">
    <source>
        <dbReference type="ARBA" id="ARBA00022927"/>
    </source>
</evidence>
<gene>
    <name evidence="13" type="primary">PHAX</name>
</gene>